<keyword evidence="3" id="KW-0596">Phosphopantetheine</keyword>
<evidence type="ECO:0000256" key="2">
    <source>
        <dbReference type="ARBA" id="ARBA00008258"/>
    </source>
</evidence>
<dbReference type="InterPro" id="IPR011051">
    <property type="entry name" value="RmlC_Cupin_sf"/>
</dbReference>
<evidence type="ECO:0000313" key="16">
    <source>
        <dbReference type="Proteomes" id="UP000037982"/>
    </source>
</evidence>
<dbReference type="InterPro" id="IPR015413">
    <property type="entry name" value="Methionyl/Leucyl_tRNA_Synth"/>
</dbReference>
<evidence type="ECO:0000256" key="7">
    <source>
        <dbReference type="ARBA" id="ARBA00022741"/>
    </source>
</evidence>
<comment type="subcellular location">
    <subcellularLocation>
        <location evidence="1">Cytoplasm</location>
    </subcellularLocation>
</comment>
<dbReference type="Gene3D" id="3.40.50.620">
    <property type="entry name" value="HUPs"/>
    <property type="match status" value="1"/>
</dbReference>
<evidence type="ECO:0000313" key="15">
    <source>
        <dbReference type="EMBL" id="KPC58426.1"/>
    </source>
</evidence>
<dbReference type="InterPro" id="IPR001412">
    <property type="entry name" value="aa-tRNA-synth_I_CS"/>
</dbReference>
<dbReference type="SUPFAM" id="SSF52374">
    <property type="entry name" value="Nucleotidylyl transferase"/>
    <property type="match status" value="1"/>
</dbReference>
<dbReference type="SUPFAM" id="SSF47336">
    <property type="entry name" value="ACP-like"/>
    <property type="match status" value="1"/>
</dbReference>
<dbReference type="Gene3D" id="1.10.730.10">
    <property type="entry name" value="Isoleucyl-tRNA Synthetase, Domain 1"/>
    <property type="match status" value="1"/>
</dbReference>
<dbReference type="InterPro" id="IPR020806">
    <property type="entry name" value="PKS_PP-bd"/>
</dbReference>
<dbReference type="RefSeq" id="WP_053928180.1">
    <property type="nucleotide sequence ID" value="NZ_LGKG01000207.1"/>
</dbReference>
<dbReference type="InterPro" id="IPR014729">
    <property type="entry name" value="Rossmann-like_a/b/a_fold"/>
</dbReference>
<proteinExistence type="inferred from homology"/>
<keyword evidence="10 13" id="KW-0030">Aminoacyl-tRNA synthetase</keyword>
<dbReference type="GO" id="GO:0005524">
    <property type="term" value="F:ATP binding"/>
    <property type="evidence" value="ECO:0007669"/>
    <property type="project" value="UniProtKB-KW"/>
</dbReference>
<evidence type="ECO:0000259" key="14">
    <source>
        <dbReference type="PROSITE" id="PS50075"/>
    </source>
</evidence>
<dbReference type="Pfam" id="PF09334">
    <property type="entry name" value="tRNA-synt_1g"/>
    <property type="match status" value="1"/>
</dbReference>
<evidence type="ECO:0000256" key="8">
    <source>
        <dbReference type="ARBA" id="ARBA00022840"/>
    </source>
</evidence>
<dbReference type="Pfam" id="PF00550">
    <property type="entry name" value="PP-binding"/>
    <property type="match status" value="1"/>
</dbReference>
<dbReference type="GO" id="GO:0031177">
    <property type="term" value="F:phosphopantetheine binding"/>
    <property type="evidence" value="ECO:0007669"/>
    <property type="project" value="InterPro"/>
</dbReference>
<keyword evidence="5" id="KW-0597">Phosphoprotein</keyword>
<dbReference type="Gene3D" id="1.10.1200.10">
    <property type="entry name" value="ACP-like"/>
    <property type="match status" value="1"/>
</dbReference>
<name>A0A0N0XQ88_9ACTN</name>
<dbReference type="Gene3D" id="2.20.28.20">
    <property type="entry name" value="Methionyl-tRNA synthetase, Zn-domain"/>
    <property type="match status" value="1"/>
</dbReference>
<dbReference type="SUPFAM" id="SSF51182">
    <property type="entry name" value="RmlC-like cupins"/>
    <property type="match status" value="1"/>
</dbReference>
<dbReference type="Gene3D" id="2.60.120.10">
    <property type="entry name" value="Jelly Rolls"/>
    <property type="match status" value="1"/>
</dbReference>
<accession>A0A0N0XQ88</accession>
<dbReference type="PROSITE" id="PS00178">
    <property type="entry name" value="AA_TRNA_LIGASE_I"/>
    <property type="match status" value="1"/>
</dbReference>
<keyword evidence="6 13" id="KW-0436">Ligase</keyword>
<gene>
    <name evidence="15" type="ORF">ADL29_38950</name>
</gene>
<evidence type="ECO:0000256" key="12">
    <source>
        <dbReference type="ARBA" id="ARBA00047364"/>
    </source>
</evidence>
<dbReference type="PANTHER" id="PTHR45765">
    <property type="entry name" value="METHIONINE--TRNA LIGASE"/>
    <property type="match status" value="1"/>
</dbReference>
<dbReference type="GO" id="GO:0017000">
    <property type="term" value="P:antibiotic biosynthetic process"/>
    <property type="evidence" value="ECO:0007669"/>
    <property type="project" value="UniProtKB-ARBA"/>
</dbReference>
<keyword evidence="16" id="KW-1185">Reference proteome</keyword>
<dbReference type="InterPro" id="IPR023458">
    <property type="entry name" value="Met-tRNA_ligase_1"/>
</dbReference>
<dbReference type="InterPro" id="IPR014710">
    <property type="entry name" value="RmlC-like_jellyroll"/>
</dbReference>
<dbReference type="PANTHER" id="PTHR45765:SF1">
    <property type="entry name" value="METHIONINE--TRNA LIGASE, CYTOPLASMIC"/>
    <property type="match status" value="1"/>
</dbReference>
<dbReference type="SMART" id="SM00823">
    <property type="entry name" value="PKS_PP"/>
    <property type="match status" value="1"/>
</dbReference>
<keyword evidence="7 13" id="KW-0547">Nucleotide-binding</keyword>
<keyword evidence="8 13" id="KW-0067">ATP-binding</keyword>
<feature type="domain" description="Carrier" evidence="14">
    <location>
        <begin position="676"/>
        <end position="750"/>
    </location>
</feature>
<dbReference type="GO" id="GO:0005829">
    <property type="term" value="C:cytosol"/>
    <property type="evidence" value="ECO:0007669"/>
    <property type="project" value="TreeGrafter"/>
</dbReference>
<evidence type="ECO:0000256" key="11">
    <source>
        <dbReference type="ARBA" id="ARBA00030904"/>
    </source>
</evidence>
<dbReference type="GO" id="GO:0006431">
    <property type="term" value="P:methionyl-tRNA aminoacylation"/>
    <property type="evidence" value="ECO:0007669"/>
    <property type="project" value="TreeGrafter"/>
</dbReference>
<dbReference type="SUPFAM" id="SSF47323">
    <property type="entry name" value="Anticodon-binding domain of a subclass of class I aminoacyl-tRNA synthetases"/>
    <property type="match status" value="1"/>
</dbReference>
<dbReference type="GO" id="GO:0004825">
    <property type="term" value="F:methionine-tRNA ligase activity"/>
    <property type="evidence" value="ECO:0007669"/>
    <property type="project" value="UniProtKB-EC"/>
</dbReference>
<reference evidence="16" key="1">
    <citation type="submission" date="2015-07" db="EMBL/GenBank/DDBJ databases">
        <authorList>
            <person name="Ju K.-S."/>
            <person name="Doroghazi J.R."/>
            <person name="Metcalf W.W."/>
        </authorList>
    </citation>
    <scope>NUCLEOTIDE SEQUENCE [LARGE SCALE GENOMIC DNA]</scope>
    <source>
        <strain evidence="16">NRRL ISP-5002</strain>
    </source>
</reference>
<dbReference type="InterPro" id="IPR009080">
    <property type="entry name" value="tRNAsynth_Ia_anticodon-bd"/>
</dbReference>
<dbReference type="InterPro" id="IPR029038">
    <property type="entry name" value="MetRS_Zn"/>
</dbReference>
<protein>
    <recommendedName>
        <fullName evidence="11">Methionyl-tRNA synthetase</fullName>
    </recommendedName>
</protein>
<dbReference type="Proteomes" id="UP000037982">
    <property type="component" value="Unassembled WGS sequence"/>
</dbReference>
<dbReference type="Pfam" id="PF07883">
    <property type="entry name" value="Cupin_2"/>
    <property type="match status" value="1"/>
</dbReference>
<evidence type="ECO:0000256" key="13">
    <source>
        <dbReference type="RuleBase" id="RU363039"/>
    </source>
</evidence>
<sequence>MKIDTFDPAALSAAFGIDMSTIDLPGVAGLGAGWGRVAPGRRSDAHQHDETEMFVIVSGTGEVVVDGARHPVGPGTVITFDPFEAHVLDNTGDEDVVFVTCYWRDPRHAAEAATRTGRRRFDERPVFVFSTPPTPNGDLHLGHLSGPYLGADAFVRFQRMNGVRAWHLTGSDDYQSYVVARAEQDRSTPERVAAQYSAEIARTLELMDIRPDQYTVTSTDPEYREGLRDFFAALEASGKVARHDLPALFDQETGQYLYEVDVSGTCPSCAAATSGNICEECGEPHLVADLADARSRATGAVRAGSQERFALPLHEFREAVAAHHRLGRVPARLRELAERVFARETFDLPMSHPSRWGVAPRGADGQVIWVWPEMSYGFLHGISRLGARIGESWHADKPEQDWKIVHFFGYDNSFYHSILYPVLYRLAFPDWEPDIDYHVNEFYLLENQKFSTSRRHAVWGKEILAPETVDAVRFYLSRTRAEGERTNFERDAYTKTVREVLIDGWQGWLADLGRRLTSRYGGVVPDAGVWTPEHTAFSARLGARLTAVTAHLGQDGFSLRAATTELEGIVTDARAFAAREEVLADASGWQSENRTAMALELAAARLLARVATPVMPRFAARLAALLGEDDEGGPAWPSTVALVPAGTRVDLTGQVFFAAEPAASDTPGAAGPPDAEDPLPWLADLIRSTLGLPADAAVADKTLKELGASSLQAVAVQYQILERLDLDIPIPELLAERNVAALGRALAQEVAK</sequence>
<dbReference type="Pfam" id="PF19303">
    <property type="entry name" value="Anticodon_3"/>
    <property type="match status" value="1"/>
</dbReference>
<evidence type="ECO:0000256" key="3">
    <source>
        <dbReference type="ARBA" id="ARBA00022450"/>
    </source>
</evidence>
<evidence type="ECO:0000256" key="6">
    <source>
        <dbReference type="ARBA" id="ARBA00022598"/>
    </source>
</evidence>
<comment type="caution">
    <text evidence="15">The sequence shown here is derived from an EMBL/GenBank/DDBJ whole genome shotgun (WGS) entry which is preliminary data.</text>
</comment>
<keyword evidence="9 13" id="KW-0648">Protein biosynthesis</keyword>
<keyword evidence="4" id="KW-0963">Cytoplasm</keyword>
<dbReference type="InterPro" id="IPR036736">
    <property type="entry name" value="ACP-like_sf"/>
</dbReference>
<comment type="catalytic activity">
    <reaction evidence="12">
        <text>tRNA(Met) + L-methionine + ATP = L-methionyl-tRNA(Met) + AMP + diphosphate</text>
        <dbReference type="Rhea" id="RHEA:13481"/>
        <dbReference type="Rhea" id="RHEA-COMP:9667"/>
        <dbReference type="Rhea" id="RHEA-COMP:9698"/>
        <dbReference type="ChEBI" id="CHEBI:30616"/>
        <dbReference type="ChEBI" id="CHEBI:33019"/>
        <dbReference type="ChEBI" id="CHEBI:57844"/>
        <dbReference type="ChEBI" id="CHEBI:78442"/>
        <dbReference type="ChEBI" id="CHEBI:78530"/>
        <dbReference type="ChEBI" id="CHEBI:456215"/>
        <dbReference type="EC" id="6.1.1.10"/>
    </reaction>
</comment>
<evidence type="ECO:0000256" key="5">
    <source>
        <dbReference type="ARBA" id="ARBA00022553"/>
    </source>
</evidence>
<dbReference type="AlphaFoldDB" id="A0A0N0XQ88"/>
<dbReference type="InterPro" id="IPR013096">
    <property type="entry name" value="Cupin_2"/>
</dbReference>
<organism evidence="15 16">
    <name type="scientific">Streptomyces chattanoogensis</name>
    <dbReference type="NCBI Taxonomy" id="66876"/>
    <lineage>
        <taxon>Bacteria</taxon>
        <taxon>Bacillati</taxon>
        <taxon>Actinomycetota</taxon>
        <taxon>Actinomycetes</taxon>
        <taxon>Kitasatosporales</taxon>
        <taxon>Streptomycetaceae</taxon>
        <taxon>Streptomyces</taxon>
    </lineage>
</organism>
<comment type="similarity">
    <text evidence="2">Belongs to the class-I aminoacyl-tRNA synthetase family. MetG type 1 subfamily.</text>
</comment>
<evidence type="ECO:0000256" key="9">
    <source>
        <dbReference type="ARBA" id="ARBA00022917"/>
    </source>
</evidence>
<dbReference type="PROSITE" id="PS50075">
    <property type="entry name" value="CARRIER"/>
    <property type="match status" value="1"/>
</dbReference>
<dbReference type="PATRIC" id="fig|66876.3.peg.8551"/>
<evidence type="ECO:0000256" key="10">
    <source>
        <dbReference type="ARBA" id="ARBA00023146"/>
    </source>
</evidence>
<dbReference type="EMBL" id="LGKG01000207">
    <property type="protein sequence ID" value="KPC58426.1"/>
    <property type="molecule type" value="Genomic_DNA"/>
</dbReference>
<dbReference type="InterPro" id="IPR041872">
    <property type="entry name" value="Anticodon_Met"/>
</dbReference>
<evidence type="ECO:0000256" key="4">
    <source>
        <dbReference type="ARBA" id="ARBA00022490"/>
    </source>
</evidence>
<dbReference type="InterPro" id="IPR009081">
    <property type="entry name" value="PP-bd_ACP"/>
</dbReference>
<evidence type="ECO:0000256" key="1">
    <source>
        <dbReference type="ARBA" id="ARBA00004496"/>
    </source>
</evidence>